<dbReference type="RefSeq" id="WP_076489312.1">
    <property type="nucleotide sequence ID" value="NZ_FTMS01000014.1"/>
</dbReference>
<proteinExistence type="predicted"/>
<dbReference type="AlphaFoldDB" id="A0A1N6V6T6"/>
<dbReference type="InterPro" id="IPR035890">
    <property type="entry name" value="Anti-sigma-28_factor_FlgM_sf"/>
</dbReference>
<dbReference type="OrthoDB" id="361428at2"/>
<keyword evidence="3" id="KW-1185">Reference proteome</keyword>
<gene>
    <name evidence="2" type="ORF">SAMN05920897_1141</name>
</gene>
<evidence type="ECO:0000313" key="3">
    <source>
        <dbReference type="Proteomes" id="UP000186400"/>
    </source>
</evidence>
<protein>
    <submittedName>
        <fullName evidence="2">Anti-sigma-28 factor, FlgM family</fullName>
    </submittedName>
</protein>
<sequence length="95" mass="10556">MTIERLGPIDPIHRYHKAEKAAKSAGAKTGDAISLSDEARARSEVLQALEEVRGLPDIRQDRVEEVRRKLEDPSYISDKVVEAVAEEILSVFDLG</sequence>
<evidence type="ECO:0000259" key="1">
    <source>
        <dbReference type="Pfam" id="PF04316"/>
    </source>
</evidence>
<dbReference type="Pfam" id="PF04316">
    <property type="entry name" value="FlgM"/>
    <property type="match status" value="1"/>
</dbReference>
<dbReference type="SUPFAM" id="SSF101498">
    <property type="entry name" value="Anti-sigma factor FlgM"/>
    <property type="match status" value="1"/>
</dbReference>
<dbReference type="STRING" id="159291.SAMN05920897_1141"/>
<dbReference type="Proteomes" id="UP000186400">
    <property type="component" value="Unassembled WGS sequence"/>
</dbReference>
<accession>A0A1N6V6T6</accession>
<dbReference type="InterPro" id="IPR031316">
    <property type="entry name" value="FlgM_C"/>
</dbReference>
<organism evidence="2 3">
    <name type="scientific">Alkalispirochaeta americana</name>
    <dbReference type="NCBI Taxonomy" id="159291"/>
    <lineage>
        <taxon>Bacteria</taxon>
        <taxon>Pseudomonadati</taxon>
        <taxon>Spirochaetota</taxon>
        <taxon>Spirochaetia</taxon>
        <taxon>Spirochaetales</taxon>
        <taxon>Spirochaetaceae</taxon>
        <taxon>Alkalispirochaeta</taxon>
    </lineage>
</organism>
<feature type="domain" description="Anti-sigma-28 factor FlgM C-terminal" evidence="1">
    <location>
        <begin position="31"/>
        <end position="89"/>
    </location>
</feature>
<reference evidence="2 3" key="1">
    <citation type="submission" date="2017-01" db="EMBL/GenBank/DDBJ databases">
        <authorList>
            <person name="Mah S.A."/>
            <person name="Swanson W.J."/>
            <person name="Moy G.W."/>
            <person name="Vacquier V.D."/>
        </authorList>
    </citation>
    <scope>NUCLEOTIDE SEQUENCE [LARGE SCALE GENOMIC DNA]</scope>
    <source>
        <strain evidence="2 3">ASpG1</strain>
    </source>
</reference>
<dbReference type="EMBL" id="FTMS01000014">
    <property type="protein sequence ID" value="SIQ73593.1"/>
    <property type="molecule type" value="Genomic_DNA"/>
</dbReference>
<name>A0A1N6V6T6_9SPIO</name>
<evidence type="ECO:0000313" key="2">
    <source>
        <dbReference type="EMBL" id="SIQ73593.1"/>
    </source>
</evidence>